<dbReference type="GO" id="GO:0016705">
    <property type="term" value="F:oxidoreductase activity, acting on paired donors, with incorporation or reduction of molecular oxygen"/>
    <property type="evidence" value="ECO:0007669"/>
    <property type="project" value="InterPro"/>
</dbReference>
<name>A0AA43QRP3_9LECA</name>
<keyword evidence="3 5" id="KW-0479">Metal-binding</keyword>
<dbReference type="PROSITE" id="PS00086">
    <property type="entry name" value="CYTOCHROME_P450"/>
    <property type="match status" value="1"/>
</dbReference>
<keyword evidence="6" id="KW-0503">Monooxygenase</keyword>
<evidence type="ECO:0000256" key="5">
    <source>
        <dbReference type="PIRSR" id="PIRSR602401-1"/>
    </source>
</evidence>
<dbReference type="Proteomes" id="UP001161017">
    <property type="component" value="Unassembled WGS sequence"/>
</dbReference>
<comment type="cofactor">
    <cofactor evidence="1 5">
        <name>heme</name>
        <dbReference type="ChEBI" id="CHEBI:30413"/>
    </cofactor>
</comment>
<gene>
    <name evidence="7" type="ORF">OHK93_001494</name>
</gene>
<dbReference type="Pfam" id="PF00067">
    <property type="entry name" value="p450"/>
    <property type="match status" value="1"/>
</dbReference>
<proteinExistence type="inferred from homology"/>
<keyword evidence="5 6" id="KW-0349">Heme</keyword>
<dbReference type="SUPFAM" id="SSF48264">
    <property type="entry name" value="Cytochrome P450"/>
    <property type="match status" value="1"/>
</dbReference>
<dbReference type="InterPro" id="IPR017972">
    <property type="entry name" value="Cyt_P450_CS"/>
</dbReference>
<dbReference type="InterPro" id="IPR002401">
    <property type="entry name" value="Cyt_P450_E_grp-I"/>
</dbReference>
<dbReference type="Gene3D" id="1.10.630.10">
    <property type="entry name" value="Cytochrome P450"/>
    <property type="match status" value="1"/>
</dbReference>
<evidence type="ECO:0000256" key="6">
    <source>
        <dbReference type="RuleBase" id="RU000461"/>
    </source>
</evidence>
<keyword evidence="8" id="KW-1185">Reference proteome</keyword>
<dbReference type="PRINTS" id="PR00385">
    <property type="entry name" value="P450"/>
</dbReference>
<evidence type="ECO:0000256" key="4">
    <source>
        <dbReference type="ARBA" id="ARBA00023004"/>
    </source>
</evidence>
<dbReference type="GO" id="GO:0020037">
    <property type="term" value="F:heme binding"/>
    <property type="evidence" value="ECO:0007669"/>
    <property type="project" value="InterPro"/>
</dbReference>
<accession>A0AA43QRP3</accession>
<reference evidence="7" key="1">
    <citation type="journal article" date="2023" name="Genome Biol. Evol.">
        <title>First Whole Genome Sequence and Flow Cytometry Genome Size Data for the Lichen-Forming Fungus Ramalina farinacea (Ascomycota).</title>
        <authorList>
            <person name="Llewellyn T."/>
            <person name="Mian S."/>
            <person name="Hill R."/>
            <person name="Leitch I.J."/>
            <person name="Gaya E."/>
        </authorList>
    </citation>
    <scope>NUCLEOTIDE SEQUENCE</scope>
    <source>
        <strain evidence="7">LIQ254RAFAR</strain>
    </source>
</reference>
<evidence type="ECO:0000313" key="8">
    <source>
        <dbReference type="Proteomes" id="UP001161017"/>
    </source>
</evidence>
<evidence type="ECO:0000313" key="7">
    <source>
        <dbReference type="EMBL" id="MDI1490294.1"/>
    </source>
</evidence>
<dbReference type="InterPro" id="IPR001128">
    <property type="entry name" value="Cyt_P450"/>
</dbReference>
<dbReference type="GO" id="GO:0004497">
    <property type="term" value="F:monooxygenase activity"/>
    <property type="evidence" value="ECO:0007669"/>
    <property type="project" value="UniProtKB-KW"/>
</dbReference>
<comment type="caution">
    <text evidence="7">The sequence shown here is derived from an EMBL/GenBank/DDBJ whole genome shotgun (WGS) entry which is preliminary data.</text>
</comment>
<dbReference type="EMBL" id="JAPUFD010000011">
    <property type="protein sequence ID" value="MDI1490294.1"/>
    <property type="molecule type" value="Genomic_DNA"/>
</dbReference>
<dbReference type="InterPro" id="IPR036396">
    <property type="entry name" value="Cyt_P450_sf"/>
</dbReference>
<dbReference type="PANTHER" id="PTHR24305:SF232">
    <property type="entry name" value="P450, PUTATIVE (EUROFUNG)-RELATED"/>
    <property type="match status" value="1"/>
</dbReference>
<keyword evidence="4 5" id="KW-0408">Iron</keyword>
<evidence type="ECO:0000256" key="2">
    <source>
        <dbReference type="ARBA" id="ARBA00010617"/>
    </source>
</evidence>
<dbReference type="GO" id="GO:0005506">
    <property type="term" value="F:iron ion binding"/>
    <property type="evidence" value="ECO:0007669"/>
    <property type="project" value="InterPro"/>
</dbReference>
<sequence>MPSLDYLFWRNPVLLWLSKRGWYDATSPTVPFAVRHLGSRLKAVGGEKDSNETRPEAREDLLAKFLNAKRDNPGLINDRTVLGLSLSMVNAGGDTTAITLSALFYYLLKFPRCLRKLLIELDGKLPTEQLRPDDSSFKRVIGWREAQQLPYLEACVKETFRIHPSLSLFLERKVPASGATVAGQHVPGGVIVGCNAWALHRNKAVWGDDVEVYRPERWLECESEVAALRNRTLFQFGAGSHTCLGKNISLLEMYKLVPSFLRAFEVGP</sequence>
<evidence type="ECO:0008006" key="9">
    <source>
        <dbReference type="Google" id="ProtNLM"/>
    </source>
</evidence>
<dbReference type="AlphaFoldDB" id="A0AA43QRP3"/>
<keyword evidence="6" id="KW-0560">Oxidoreductase</keyword>
<dbReference type="PANTHER" id="PTHR24305">
    <property type="entry name" value="CYTOCHROME P450"/>
    <property type="match status" value="1"/>
</dbReference>
<comment type="similarity">
    <text evidence="2 6">Belongs to the cytochrome P450 family.</text>
</comment>
<dbReference type="PRINTS" id="PR00463">
    <property type="entry name" value="EP450I"/>
</dbReference>
<feature type="binding site" description="axial binding residue" evidence="5">
    <location>
        <position position="243"/>
    </location>
    <ligand>
        <name>heme</name>
        <dbReference type="ChEBI" id="CHEBI:30413"/>
    </ligand>
    <ligandPart>
        <name>Fe</name>
        <dbReference type="ChEBI" id="CHEBI:18248"/>
    </ligandPart>
</feature>
<organism evidence="7 8">
    <name type="scientific">Ramalina farinacea</name>
    <dbReference type="NCBI Taxonomy" id="258253"/>
    <lineage>
        <taxon>Eukaryota</taxon>
        <taxon>Fungi</taxon>
        <taxon>Dikarya</taxon>
        <taxon>Ascomycota</taxon>
        <taxon>Pezizomycotina</taxon>
        <taxon>Lecanoromycetes</taxon>
        <taxon>OSLEUM clade</taxon>
        <taxon>Lecanoromycetidae</taxon>
        <taxon>Lecanorales</taxon>
        <taxon>Lecanorineae</taxon>
        <taxon>Ramalinaceae</taxon>
        <taxon>Ramalina</taxon>
    </lineage>
</organism>
<evidence type="ECO:0000256" key="3">
    <source>
        <dbReference type="ARBA" id="ARBA00022723"/>
    </source>
</evidence>
<dbReference type="InterPro" id="IPR050121">
    <property type="entry name" value="Cytochrome_P450_monoxygenase"/>
</dbReference>
<evidence type="ECO:0000256" key="1">
    <source>
        <dbReference type="ARBA" id="ARBA00001971"/>
    </source>
</evidence>
<protein>
    <recommendedName>
        <fullName evidence="9">Cytochrome P450</fullName>
    </recommendedName>
</protein>